<sequence length="404" mass="45423">MPKKPTAPPQLPELIVSTPATLEECLTHLAGCPHIAFDTEFVGEDTYRPDLCLVQVATPERLYLIDPLTCGDLKPFWELVVDPQRVVIVHAGREEMRMCQFGIGRPPAHVFDLQIAAGLVGFTYPIGYASLVQELLGQRLHKGETLTDWRRRPLTSSQQQYAFDDVRFLIPIWKKLHEKLRRLTREDWASEEFAAFVRRSVSDDPAVEKWRKLKGIGGLDSRSLAVARELYHWRDQRAAQGNRPPRTVVRDDLLSDLARRPPGKLEELLSYRGITKTDAPHILEAIRRAKALPVGECPEPEGRENDPPHVLLLSSLLGVILSEWCARNKMASNLVATTTDLKRLVRARQPGGTPFGHSALKTGWRQRVVLPELEAFLDGKRSLIVESASSQHPLRVAPAETKPA</sequence>
<dbReference type="Pfam" id="PF00570">
    <property type="entry name" value="HRDC"/>
    <property type="match status" value="1"/>
</dbReference>
<keyword evidence="3" id="KW-1185">Reference proteome</keyword>
<feature type="domain" description="HRDC" evidence="1">
    <location>
        <begin position="220"/>
        <end position="296"/>
    </location>
</feature>
<name>A0A5C1AQR8_9BACT</name>
<evidence type="ECO:0000259" key="1">
    <source>
        <dbReference type="PROSITE" id="PS50967"/>
    </source>
</evidence>
<dbReference type="GO" id="GO:0000166">
    <property type="term" value="F:nucleotide binding"/>
    <property type="evidence" value="ECO:0007669"/>
    <property type="project" value="InterPro"/>
</dbReference>
<dbReference type="SUPFAM" id="SSF47819">
    <property type="entry name" value="HRDC-like"/>
    <property type="match status" value="2"/>
</dbReference>
<dbReference type="Gene3D" id="3.30.420.10">
    <property type="entry name" value="Ribonuclease H-like superfamily/Ribonuclease H"/>
    <property type="match status" value="1"/>
</dbReference>
<dbReference type="InterPro" id="IPR044876">
    <property type="entry name" value="HRDC_dom_sf"/>
</dbReference>
<dbReference type="SMART" id="SM00474">
    <property type="entry name" value="35EXOc"/>
    <property type="match status" value="1"/>
</dbReference>
<evidence type="ECO:0000313" key="2">
    <source>
        <dbReference type="EMBL" id="QEL19534.1"/>
    </source>
</evidence>
<protein>
    <submittedName>
        <fullName evidence="2">Ribonuclease D</fullName>
    </submittedName>
</protein>
<dbReference type="SUPFAM" id="SSF53098">
    <property type="entry name" value="Ribonuclease H-like"/>
    <property type="match status" value="1"/>
</dbReference>
<gene>
    <name evidence="2" type="ORF">PX52LOC_06609</name>
</gene>
<dbReference type="KEGG" id="lrs:PX52LOC_06609"/>
<dbReference type="PROSITE" id="PS50967">
    <property type="entry name" value="HRDC"/>
    <property type="match status" value="1"/>
</dbReference>
<dbReference type="InterPro" id="IPR051086">
    <property type="entry name" value="RNase_D-like"/>
</dbReference>
<dbReference type="GO" id="GO:0006139">
    <property type="term" value="P:nucleobase-containing compound metabolic process"/>
    <property type="evidence" value="ECO:0007669"/>
    <property type="project" value="InterPro"/>
</dbReference>
<proteinExistence type="predicted"/>
<dbReference type="InterPro" id="IPR002562">
    <property type="entry name" value="3'-5'_exonuclease_dom"/>
</dbReference>
<dbReference type="GO" id="GO:0008408">
    <property type="term" value="F:3'-5' exonuclease activity"/>
    <property type="evidence" value="ECO:0007669"/>
    <property type="project" value="InterPro"/>
</dbReference>
<dbReference type="PANTHER" id="PTHR47649">
    <property type="entry name" value="RIBONUCLEASE D"/>
    <property type="match status" value="1"/>
</dbReference>
<dbReference type="InterPro" id="IPR010997">
    <property type="entry name" value="HRDC-like_sf"/>
</dbReference>
<dbReference type="Pfam" id="PF01612">
    <property type="entry name" value="DNA_pol_A_exo1"/>
    <property type="match status" value="1"/>
</dbReference>
<evidence type="ECO:0000313" key="3">
    <source>
        <dbReference type="Proteomes" id="UP000324974"/>
    </source>
</evidence>
<accession>A0A5C1AQR8</accession>
<dbReference type="InterPro" id="IPR002121">
    <property type="entry name" value="HRDC_dom"/>
</dbReference>
<dbReference type="RefSeq" id="WP_149113913.1">
    <property type="nucleotide sequence ID" value="NZ_CP042425.1"/>
</dbReference>
<dbReference type="AlphaFoldDB" id="A0A5C1AQR8"/>
<dbReference type="InterPro" id="IPR012337">
    <property type="entry name" value="RNaseH-like_sf"/>
</dbReference>
<reference evidence="3" key="1">
    <citation type="submission" date="2019-08" db="EMBL/GenBank/DDBJ databases">
        <title>Limnoglobus roseus gen. nov., sp. nov., a novel freshwater planctomycete with a giant genome from the family Gemmataceae.</title>
        <authorList>
            <person name="Kulichevskaya I.S."/>
            <person name="Naumoff D.G."/>
            <person name="Miroshnikov K."/>
            <person name="Ivanova A."/>
            <person name="Philippov D.A."/>
            <person name="Hakobyan A."/>
            <person name="Rijpstra I.C."/>
            <person name="Sinninghe Damste J.S."/>
            <person name="Liesack W."/>
            <person name="Dedysh S.N."/>
        </authorList>
    </citation>
    <scope>NUCLEOTIDE SEQUENCE [LARGE SCALE GENOMIC DNA]</scope>
    <source>
        <strain evidence="3">PX52</strain>
    </source>
</reference>
<dbReference type="CDD" id="cd06142">
    <property type="entry name" value="RNaseD_exo"/>
    <property type="match status" value="1"/>
</dbReference>
<dbReference type="GO" id="GO:0003676">
    <property type="term" value="F:nucleic acid binding"/>
    <property type="evidence" value="ECO:0007669"/>
    <property type="project" value="InterPro"/>
</dbReference>
<organism evidence="2 3">
    <name type="scientific">Limnoglobus roseus</name>
    <dbReference type="NCBI Taxonomy" id="2598579"/>
    <lineage>
        <taxon>Bacteria</taxon>
        <taxon>Pseudomonadati</taxon>
        <taxon>Planctomycetota</taxon>
        <taxon>Planctomycetia</taxon>
        <taxon>Gemmatales</taxon>
        <taxon>Gemmataceae</taxon>
        <taxon>Limnoglobus</taxon>
    </lineage>
</organism>
<dbReference type="OrthoDB" id="9800549at2"/>
<dbReference type="PANTHER" id="PTHR47649:SF1">
    <property type="entry name" value="RIBONUCLEASE D"/>
    <property type="match status" value="1"/>
</dbReference>
<dbReference type="InterPro" id="IPR036397">
    <property type="entry name" value="RNaseH_sf"/>
</dbReference>
<dbReference type="Gene3D" id="1.10.150.80">
    <property type="entry name" value="HRDC domain"/>
    <property type="match status" value="1"/>
</dbReference>
<dbReference type="EMBL" id="CP042425">
    <property type="protein sequence ID" value="QEL19534.1"/>
    <property type="molecule type" value="Genomic_DNA"/>
</dbReference>
<dbReference type="Proteomes" id="UP000324974">
    <property type="component" value="Chromosome"/>
</dbReference>